<dbReference type="AlphaFoldDB" id="G7VGX0"/>
<organism evidence="2 3">
    <name type="scientific">Pyrobaculum ferrireducens</name>
    <dbReference type="NCBI Taxonomy" id="1104324"/>
    <lineage>
        <taxon>Archaea</taxon>
        <taxon>Thermoproteota</taxon>
        <taxon>Thermoprotei</taxon>
        <taxon>Thermoproteales</taxon>
        <taxon>Thermoproteaceae</taxon>
        <taxon>Pyrobaculum</taxon>
    </lineage>
</organism>
<keyword evidence="3" id="KW-1185">Reference proteome</keyword>
<dbReference type="STRING" id="1104324.P186_0501"/>
<dbReference type="EMBL" id="CP003098">
    <property type="protein sequence ID" value="AET31953.1"/>
    <property type="molecule type" value="Genomic_DNA"/>
</dbReference>
<feature type="compositionally biased region" description="Basic residues" evidence="1">
    <location>
        <begin position="110"/>
        <end position="134"/>
    </location>
</feature>
<accession>G7VGX0</accession>
<dbReference type="RefSeq" id="WP_014287781.1">
    <property type="nucleotide sequence ID" value="NC_016645.1"/>
</dbReference>
<protein>
    <submittedName>
        <fullName evidence="2">Uncharacterized protein</fullName>
    </submittedName>
</protein>
<dbReference type="GeneID" id="11594765"/>
<evidence type="ECO:0000313" key="3">
    <source>
        <dbReference type="Proteomes" id="UP000005867"/>
    </source>
</evidence>
<dbReference type="BioCyc" id="PSP1104324:GJSN-489-MONOMER"/>
<dbReference type="KEGG" id="pyr:P186_0501"/>
<name>G7VGX0_9CREN</name>
<dbReference type="eggNOG" id="arCOG05601">
    <property type="taxonomic scope" value="Archaea"/>
</dbReference>
<dbReference type="OrthoDB" id="27676at2157"/>
<reference evidence="2 3" key="1">
    <citation type="journal article" date="2012" name="J. Bacteriol.">
        <title>Complete genome sequence of strain 1860, a crenarchaeon of the genus pyrobaculum able to grow with various electron acceptors.</title>
        <authorList>
            <person name="Mardanov A.V."/>
            <person name="Gumerov V.M."/>
            <person name="Slobodkina G.B."/>
            <person name="Beletsky A.V."/>
            <person name="Bonch-Osmolovskaya E.A."/>
            <person name="Ravin N.V."/>
            <person name="Skryabin K.G."/>
        </authorList>
    </citation>
    <scope>NUCLEOTIDE SEQUENCE [LARGE SCALE GENOMIC DNA]</scope>
    <source>
        <strain evidence="2 3">1860</strain>
    </source>
</reference>
<dbReference type="HOGENOM" id="CLU_1965645_0_0_2"/>
<dbReference type="Proteomes" id="UP000005867">
    <property type="component" value="Chromosome"/>
</dbReference>
<proteinExistence type="predicted"/>
<sequence length="134" mass="15572">MDKVLFEVAGERGKVAVYEDSELGHVFAVMPFNGKVNPTILREVREMTLDPWRYVEGIGFLLDLTAWRQESQVDVDDIKNKVEGKYREIIDQIFQYLETAPSKTAEEKKRAKKKRKSRKKTKKAKKGGKKRRQA</sequence>
<gene>
    <name evidence="2" type="ORF">P186_0501</name>
</gene>
<evidence type="ECO:0000313" key="2">
    <source>
        <dbReference type="EMBL" id="AET31953.1"/>
    </source>
</evidence>
<evidence type="ECO:0000256" key="1">
    <source>
        <dbReference type="SAM" id="MobiDB-lite"/>
    </source>
</evidence>
<feature type="region of interest" description="Disordered" evidence="1">
    <location>
        <begin position="103"/>
        <end position="134"/>
    </location>
</feature>